<dbReference type="GeneID" id="100909306"/>
<dbReference type="PANTHER" id="PTHR12668">
    <property type="entry name" value="TRANSMEMBRANE PROTEIN 14, 15"/>
    <property type="match status" value="1"/>
</dbReference>
<keyword evidence="3 6" id="KW-0812">Transmembrane</keyword>
<evidence type="ECO:0000256" key="5">
    <source>
        <dbReference type="ARBA" id="ARBA00023136"/>
    </source>
</evidence>
<feature type="transmembrane region" description="Helical" evidence="6">
    <location>
        <begin position="20"/>
        <end position="41"/>
    </location>
</feature>
<evidence type="ECO:0000256" key="2">
    <source>
        <dbReference type="ARBA" id="ARBA00007590"/>
    </source>
</evidence>
<dbReference type="Proteomes" id="UP000694867">
    <property type="component" value="Unplaced"/>
</dbReference>
<keyword evidence="4 6" id="KW-1133">Transmembrane helix</keyword>
<protein>
    <submittedName>
        <fullName evidence="8">Transmembrane protein 14C</fullName>
    </submittedName>
</protein>
<evidence type="ECO:0000256" key="1">
    <source>
        <dbReference type="ARBA" id="ARBA00004370"/>
    </source>
</evidence>
<evidence type="ECO:0000313" key="8">
    <source>
        <dbReference type="RefSeq" id="XP_018495056.1"/>
    </source>
</evidence>
<dbReference type="KEGG" id="goe:100909306"/>
<proteinExistence type="inferred from homology"/>
<name>A0AAJ7P9R4_9ACAR</name>
<feature type="transmembrane region" description="Helical" evidence="6">
    <location>
        <begin position="77"/>
        <end position="96"/>
    </location>
</feature>
<dbReference type="Gene3D" id="1.10.10.1740">
    <property type="entry name" value="Transmembrane protein 14-like"/>
    <property type="match status" value="1"/>
</dbReference>
<evidence type="ECO:0000256" key="4">
    <source>
        <dbReference type="ARBA" id="ARBA00022989"/>
    </source>
</evidence>
<evidence type="ECO:0000256" key="6">
    <source>
        <dbReference type="SAM" id="Phobius"/>
    </source>
</evidence>
<dbReference type="AlphaFoldDB" id="A0AAJ7P9R4"/>
<keyword evidence="5 6" id="KW-0472">Membrane</keyword>
<dbReference type="Pfam" id="PF03647">
    <property type="entry name" value="Tmemb_14"/>
    <property type="match status" value="1"/>
</dbReference>
<dbReference type="GO" id="GO:0070453">
    <property type="term" value="P:regulation of heme biosynthetic process"/>
    <property type="evidence" value="ECO:0007669"/>
    <property type="project" value="TreeGrafter"/>
</dbReference>
<dbReference type="InterPro" id="IPR044890">
    <property type="entry name" value="TMEM14_sf"/>
</dbReference>
<dbReference type="InterPro" id="IPR005349">
    <property type="entry name" value="TMEM14"/>
</dbReference>
<dbReference type="PANTHER" id="PTHR12668:SF43">
    <property type="entry name" value="TRANSMEMBRANE PROTEIN 14 HOMOLOG"/>
    <property type="match status" value="1"/>
</dbReference>
<organism evidence="7 8">
    <name type="scientific">Galendromus occidentalis</name>
    <name type="common">western predatory mite</name>
    <dbReference type="NCBI Taxonomy" id="34638"/>
    <lineage>
        <taxon>Eukaryota</taxon>
        <taxon>Metazoa</taxon>
        <taxon>Ecdysozoa</taxon>
        <taxon>Arthropoda</taxon>
        <taxon>Chelicerata</taxon>
        <taxon>Arachnida</taxon>
        <taxon>Acari</taxon>
        <taxon>Parasitiformes</taxon>
        <taxon>Mesostigmata</taxon>
        <taxon>Gamasina</taxon>
        <taxon>Phytoseioidea</taxon>
        <taxon>Phytoseiidae</taxon>
        <taxon>Typhlodrominae</taxon>
        <taxon>Galendromus</taxon>
    </lineage>
</organism>
<feature type="transmembrane region" description="Helical" evidence="6">
    <location>
        <begin position="53"/>
        <end position="71"/>
    </location>
</feature>
<sequence>MDFFGYAYAAAISLGGLMGYLKAGSVMSLCAGLTFGSLAAYGAKQISEDPTKIHILLFVSSVLSILMGYRFANSGKFMPAGLTCMLSLATVARLIVTRVLL</sequence>
<accession>A0AAJ7P9R4</accession>
<evidence type="ECO:0000256" key="3">
    <source>
        <dbReference type="ARBA" id="ARBA00022692"/>
    </source>
</evidence>
<comment type="subcellular location">
    <subcellularLocation>
        <location evidence="1">Membrane</location>
    </subcellularLocation>
</comment>
<comment type="similarity">
    <text evidence="2">Belongs to the TMEM14 family.</text>
</comment>
<reference evidence="8" key="1">
    <citation type="submission" date="2025-08" db="UniProtKB">
        <authorList>
            <consortium name="RefSeq"/>
        </authorList>
    </citation>
    <scope>IDENTIFICATION</scope>
</reference>
<evidence type="ECO:0000313" key="7">
    <source>
        <dbReference type="Proteomes" id="UP000694867"/>
    </source>
</evidence>
<keyword evidence="7" id="KW-1185">Reference proteome</keyword>
<dbReference type="RefSeq" id="XP_018495056.1">
    <property type="nucleotide sequence ID" value="XM_018639540.1"/>
</dbReference>
<gene>
    <name evidence="8" type="primary">LOC100909306</name>
</gene>
<dbReference type="GO" id="GO:0031966">
    <property type="term" value="C:mitochondrial membrane"/>
    <property type="evidence" value="ECO:0007669"/>
    <property type="project" value="TreeGrafter"/>
</dbReference>